<dbReference type="InterPro" id="IPR017871">
    <property type="entry name" value="ABC_transporter-like_CS"/>
</dbReference>
<dbReference type="PROSITE" id="PS50893">
    <property type="entry name" value="ABC_TRANSPORTER_2"/>
    <property type="match status" value="1"/>
</dbReference>
<dbReference type="InterPro" id="IPR036640">
    <property type="entry name" value="ABC1_TM_sf"/>
</dbReference>
<keyword evidence="12 13" id="KW-0472">Membrane</keyword>
<reference evidence="16" key="1">
    <citation type="submission" date="2022-07" db="EMBL/GenBank/DDBJ databases">
        <title>First report of Bartonella spp. in marsupials in Brazil, with a description of Bartonella harrusi sp. nov. and new proposal for taxonomic reclassification of species of the genus Bartonella.</title>
        <authorList>
            <person name="Amaral R.B."/>
        </authorList>
    </citation>
    <scope>NUCLEOTIDE SEQUENCE</scope>
    <source>
        <strain evidence="16">117A</strain>
    </source>
</reference>
<keyword evidence="9 16" id="KW-0067">ATP-binding</keyword>
<feature type="domain" description="ABC transporter" evidence="14">
    <location>
        <begin position="335"/>
        <end position="569"/>
    </location>
</feature>
<keyword evidence="7 13" id="KW-0812">Transmembrane</keyword>
<dbReference type="NCBIfam" id="TIGR01192">
    <property type="entry name" value="chvA"/>
    <property type="match status" value="1"/>
</dbReference>
<gene>
    <name evidence="16" type="ORF">NMK50_03015</name>
</gene>
<organism evidence="16 17">
    <name type="scientific">Bartonella harrusi</name>
    <dbReference type="NCBI Taxonomy" id="2961895"/>
    <lineage>
        <taxon>Bacteria</taxon>
        <taxon>Pseudomonadati</taxon>
        <taxon>Pseudomonadota</taxon>
        <taxon>Alphaproteobacteria</taxon>
        <taxon>Hyphomicrobiales</taxon>
        <taxon>Bartonellaceae</taxon>
        <taxon>Bartonella</taxon>
    </lineage>
</organism>
<comment type="similarity">
    <text evidence="2">Belongs to the ABC transporter superfamily.</text>
</comment>
<evidence type="ECO:0000256" key="9">
    <source>
        <dbReference type="ARBA" id="ARBA00022840"/>
    </source>
</evidence>
<sequence>MSLFKTYARVLNYLNREKKTSVLICTTNVMLAIITIAEPILFGRVIDSIAEKTAIIPTLTIWICFGISHIIAYVLIARSADRLAHRRRLAVLNESFERIISMPLIWHQQRGTSNTLHILLRAVDSMSTIWLDFMRQHLSTLVALFVLIPIAFNMNWRLSTVLVVLAIIYILIARLVMHKTKNGQTAVECYHHNVFKHISDSISNVSIVQSYHQIKEETLALHQHTNDLLKAQNPVLNWWAVASGLNRMTSTISIVCILLLGAFFVAKEQLRVGEIVAFVGFAQLMISRLDQISGFIHLIVSSQAKLQEFFAMEDSTFHINEPENLPSLQKVKGEIQFHHVTYKFPNSSQGVFNISFEVKTGQTIAIVGPTGAGKTTLINLLQRVYDPTFGHISIDGINIRSVNRESLRKSLATVFQDAGLFNRSIYDNISIGRTTATDEELYEAAKIAAAHDFILKKNDRYDTMVGEQGSQLSGGEKQRLAIARAVLKNAPILILDEATSALDIETEAHVKEALDCISRNRTTFIIAHRLSTIRDADVVLFLEHGHLIEKGSFQELIDKRGRFYKLLKTGGLAFNQSIIEDDKNVLSLHKAIAS</sequence>
<evidence type="ECO:0000256" key="2">
    <source>
        <dbReference type="ARBA" id="ARBA00005417"/>
    </source>
</evidence>
<evidence type="ECO:0000256" key="8">
    <source>
        <dbReference type="ARBA" id="ARBA00022741"/>
    </source>
</evidence>
<comment type="subcellular location">
    <subcellularLocation>
        <location evidence="1">Cell membrane</location>
        <topology evidence="1">Multi-pass membrane protein</topology>
    </subcellularLocation>
</comment>
<accession>A0ABY5EX08</accession>
<dbReference type="InterPro" id="IPR003439">
    <property type="entry name" value="ABC_transporter-like_ATP-bd"/>
</dbReference>
<dbReference type="GO" id="GO:0005524">
    <property type="term" value="F:ATP binding"/>
    <property type="evidence" value="ECO:0007669"/>
    <property type="project" value="UniProtKB-KW"/>
</dbReference>
<dbReference type="InterPro" id="IPR027417">
    <property type="entry name" value="P-loop_NTPase"/>
</dbReference>
<feature type="domain" description="ABC transmembrane type-1" evidence="15">
    <location>
        <begin position="29"/>
        <end position="301"/>
    </location>
</feature>
<evidence type="ECO:0000256" key="3">
    <source>
        <dbReference type="ARBA" id="ARBA00022448"/>
    </source>
</evidence>
<dbReference type="InterPro" id="IPR005896">
    <property type="entry name" value="NdvA"/>
</dbReference>
<keyword evidence="5" id="KW-0997">Cell inner membrane</keyword>
<evidence type="ECO:0000256" key="1">
    <source>
        <dbReference type="ARBA" id="ARBA00004651"/>
    </source>
</evidence>
<dbReference type="Gene3D" id="1.20.1560.10">
    <property type="entry name" value="ABC transporter type 1, transmembrane domain"/>
    <property type="match status" value="1"/>
</dbReference>
<dbReference type="InterPro" id="IPR011527">
    <property type="entry name" value="ABC1_TM_dom"/>
</dbReference>
<evidence type="ECO:0000313" key="16">
    <source>
        <dbReference type="EMBL" id="UTO28968.1"/>
    </source>
</evidence>
<dbReference type="Gene3D" id="3.40.50.300">
    <property type="entry name" value="P-loop containing nucleotide triphosphate hydrolases"/>
    <property type="match status" value="1"/>
</dbReference>
<dbReference type="EMBL" id="CP101114">
    <property type="protein sequence ID" value="UTO28968.1"/>
    <property type="molecule type" value="Genomic_DNA"/>
</dbReference>
<keyword evidence="17" id="KW-1185">Reference proteome</keyword>
<protein>
    <submittedName>
        <fullName evidence="16">Glucan ABC transporter ATP-binding protein/ permease</fullName>
    </submittedName>
</protein>
<feature type="transmembrane region" description="Helical" evidence="13">
    <location>
        <begin position="21"/>
        <end position="42"/>
    </location>
</feature>
<dbReference type="Pfam" id="PF00664">
    <property type="entry name" value="ABC_membrane"/>
    <property type="match status" value="1"/>
</dbReference>
<evidence type="ECO:0000256" key="13">
    <source>
        <dbReference type="SAM" id="Phobius"/>
    </source>
</evidence>
<dbReference type="InterPro" id="IPR003593">
    <property type="entry name" value="AAA+_ATPase"/>
</dbReference>
<evidence type="ECO:0000256" key="5">
    <source>
        <dbReference type="ARBA" id="ARBA00022519"/>
    </source>
</evidence>
<evidence type="ECO:0000256" key="10">
    <source>
        <dbReference type="ARBA" id="ARBA00022967"/>
    </source>
</evidence>
<proteinExistence type="inferred from homology"/>
<keyword evidence="3" id="KW-0813">Transport</keyword>
<feature type="transmembrane region" description="Helical" evidence="13">
    <location>
        <begin position="248"/>
        <end position="266"/>
    </location>
</feature>
<evidence type="ECO:0000259" key="14">
    <source>
        <dbReference type="PROSITE" id="PS50893"/>
    </source>
</evidence>
<evidence type="ECO:0000256" key="12">
    <source>
        <dbReference type="ARBA" id="ARBA00023136"/>
    </source>
</evidence>
<evidence type="ECO:0000256" key="4">
    <source>
        <dbReference type="ARBA" id="ARBA00022475"/>
    </source>
</evidence>
<evidence type="ECO:0000259" key="15">
    <source>
        <dbReference type="PROSITE" id="PS50929"/>
    </source>
</evidence>
<feature type="transmembrane region" description="Helical" evidence="13">
    <location>
        <begin position="158"/>
        <end position="177"/>
    </location>
</feature>
<keyword evidence="10" id="KW-1278">Translocase</keyword>
<dbReference type="SMART" id="SM00382">
    <property type="entry name" value="AAA"/>
    <property type="match status" value="1"/>
</dbReference>
<evidence type="ECO:0000313" key="17">
    <source>
        <dbReference type="Proteomes" id="UP001059475"/>
    </source>
</evidence>
<evidence type="ECO:0000256" key="7">
    <source>
        <dbReference type="ARBA" id="ARBA00022692"/>
    </source>
</evidence>
<dbReference type="CDD" id="cd18562">
    <property type="entry name" value="ABC_6TM_NdvA_beta-glucan_exporter_like"/>
    <property type="match status" value="1"/>
</dbReference>
<feature type="transmembrane region" description="Helical" evidence="13">
    <location>
        <begin position="133"/>
        <end position="152"/>
    </location>
</feature>
<evidence type="ECO:0000256" key="6">
    <source>
        <dbReference type="ARBA" id="ARBA00022597"/>
    </source>
</evidence>
<dbReference type="SUPFAM" id="SSF90123">
    <property type="entry name" value="ABC transporter transmembrane region"/>
    <property type="match status" value="1"/>
</dbReference>
<name>A0ABY5EX08_9HYPH</name>
<keyword evidence="6" id="KW-0762">Sugar transport</keyword>
<evidence type="ECO:0000256" key="11">
    <source>
        <dbReference type="ARBA" id="ARBA00022989"/>
    </source>
</evidence>
<dbReference type="RefSeq" id="WP_254770824.1">
    <property type="nucleotide sequence ID" value="NZ_CP101114.1"/>
</dbReference>
<dbReference type="PANTHER" id="PTHR43394:SF1">
    <property type="entry name" value="ATP-BINDING CASSETTE SUB-FAMILY B MEMBER 10, MITOCHONDRIAL"/>
    <property type="match status" value="1"/>
</dbReference>
<keyword evidence="11 13" id="KW-1133">Transmembrane helix</keyword>
<dbReference type="Pfam" id="PF00005">
    <property type="entry name" value="ABC_tran"/>
    <property type="match status" value="1"/>
</dbReference>
<feature type="transmembrane region" description="Helical" evidence="13">
    <location>
        <begin position="54"/>
        <end position="77"/>
    </location>
</feature>
<dbReference type="SUPFAM" id="SSF52540">
    <property type="entry name" value="P-loop containing nucleoside triphosphate hydrolases"/>
    <property type="match status" value="1"/>
</dbReference>
<dbReference type="PROSITE" id="PS00211">
    <property type="entry name" value="ABC_TRANSPORTER_1"/>
    <property type="match status" value="1"/>
</dbReference>
<dbReference type="PROSITE" id="PS50929">
    <property type="entry name" value="ABC_TM1F"/>
    <property type="match status" value="1"/>
</dbReference>
<dbReference type="Proteomes" id="UP001059475">
    <property type="component" value="Chromosome"/>
</dbReference>
<dbReference type="NCBIfam" id="NF010178">
    <property type="entry name" value="PRK13657.1"/>
    <property type="match status" value="1"/>
</dbReference>
<keyword evidence="4" id="KW-1003">Cell membrane</keyword>
<dbReference type="PANTHER" id="PTHR43394">
    <property type="entry name" value="ATP-DEPENDENT PERMEASE MDL1, MITOCHONDRIAL"/>
    <property type="match status" value="1"/>
</dbReference>
<keyword evidence="8" id="KW-0547">Nucleotide-binding</keyword>
<dbReference type="InterPro" id="IPR039421">
    <property type="entry name" value="Type_1_exporter"/>
</dbReference>